<accession>A0A3Q7RMK9</accession>
<evidence type="ECO:0000259" key="15">
    <source>
        <dbReference type="PROSITE" id="PS50026"/>
    </source>
</evidence>
<evidence type="ECO:0000313" key="16">
    <source>
        <dbReference type="Proteomes" id="UP000286641"/>
    </source>
</evidence>
<dbReference type="InterPro" id="IPR002172">
    <property type="entry name" value="LDrepeatLR_classA_rpt"/>
</dbReference>
<feature type="repeat" description="LDL-receptor class B" evidence="14">
    <location>
        <begin position="418"/>
        <end position="463"/>
    </location>
</feature>
<evidence type="ECO:0000256" key="4">
    <source>
        <dbReference type="ARBA" id="ARBA00022692"/>
    </source>
</evidence>
<dbReference type="InterPro" id="IPR023415">
    <property type="entry name" value="LDLR_class-A_CS"/>
</dbReference>
<dbReference type="PRINTS" id="PR00261">
    <property type="entry name" value="LDLRECEPTOR"/>
</dbReference>
<keyword evidence="5" id="KW-0732">Signal</keyword>
<dbReference type="RefSeq" id="XP_025741771.1">
    <property type="nucleotide sequence ID" value="XM_025885986.1"/>
</dbReference>
<feature type="disulfide bond" evidence="13">
    <location>
        <begin position="78"/>
        <end position="93"/>
    </location>
</feature>
<protein>
    <submittedName>
        <fullName evidence="17">Low-density lipoprotein receptor-related protein 8-like</fullName>
    </submittedName>
</protein>
<evidence type="ECO:0000256" key="9">
    <source>
        <dbReference type="ARBA" id="ARBA00023157"/>
    </source>
</evidence>
<dbReference type="CDD" id="cd00054">
    <property type="entry name" value="EGF_CA"/>
    <property type="match status" value="1"/>
</dbReference>
<dbReference type="Gene3D" id="2.120.10.30">
    <property type="entry name" value="TolB, C-terminal domain"/>
    <property type="match status" value="1"/>
</dbReference>
<evidence type="ECO:0000256" key="10">
    <source>
        <dbReference type="ARBA" id="ARBA00023170"/>
    </source>
</evidence>
<name>A0A3Q7RMK9_CALUR</name>
<evidence type="ECO:0000313" key="17">
    <source>
        <dbReference type="RefSeq" id="XP_025741771.1"/>
    </source>
</evidence>
<dbReference type="InterPro" id="IPR000742">
    <property type="entry name" value="EGF"/>
</dbReference>
<dbReference type="AlphaFoldDB" id="A0A3Q7RMK9"/>
<gene>
    <name evidence="17" type="primary">LOC112834562</name>
</gene>
<dbReference type="InParanoid" id="A0A3Q7RMK9"/>
<dbReference type="PROSITE" id="PS01187">
    <property type="entry name" value="EGF_CA"/>
    <property type="match status" value="1"/>
</dbReference>
<evidence type="ECO:0000256" key="6">
    <source>
        <dbReference type="ARBA" id="ARBA00022737"/>
    </source>
</evidence>
<evidence type="ECO:0000256" key="3">
    <source>
        <dbReference type="ARBA" id="ARBA00022583"/>
    </source>
</evidence>
<keyword evidence="2 12" id="KW-0245">EGF-like domain</keyword>
<keyword evidence="16" id="KW-1185">Reference proteome</keyword>
<keyword evidence="10" id="KW-0675">Receptor</keyword>
<dbReference type="Proteomes" id="UP000286641">
    <property type="component" value="Unplaced"/>
</dbReference>
<dbReference type="InterPro" id="IPR011042">
    <property type="entry name" value="6-blade_b-propeller_TolB-like"/>
</dbReference>
<dbReference type="SMART" id="SM00181">
    <property type="entry name" value="EGF"/>
    <property type="match status" value="3"/>
</dbReference>
<dbReference type="SUPFAM" id="SSF57196">
    <property type="entry name" value="EGF/Laminin"/>
    <property type="match status" value="2"/>
</dbReference>
<dbReference type="InterPro" id="IPR036055">
    <property type="entry name" value="LDL_receptor-like_sf"/>
</dbReference>
<proteinExistence type="predicted"/>
<dbReference type="FunFam" id="2.10.25.10:FF:000037">
    <property type="entry name" value="Signal peptide, CUB domain and EGF-like domain-containing 2"/>
    <property type="match status" value="1"/>
</dbReference>
<evidence type="ECO:0000256" key="14">
    <source>
        <dbReference type="PROSITE-ProRule" id="PRU00461"/>
    </source>
</evidence>
<dbReference type="SMART" id="SM00192">
    <property type="entry name" value="LDLa"/>
    <property type="match status" value="5"/>
</dbReference>
<evidence type="ECO:0000256" key="12">
    <source>
        <dbReference type="PROSITE-ProRule" id="PRU00076"/>
    </source>
</evidence>
<dbReference type="CDD" id="cd00112">
    <property type="entry name" value="LDLa"/>
    <property type="match status" value="4"/>
</dbReference>
<evidence type="ECO:0000256" key="5">
    <source>
        <dbReference type="ARBA" id="ARBA00022729"/>
    </source>
</evidence>
<reference evidence="17" key="2">
    <citation type="submission" date="2025-08" db="UniProtKB">
        <authorList>
            <consortium name="RefSeq"/>
        </authorList>
    </citation>
    <scope>IDENTIFICATION</scope>
    <source>
        <tissue evidence="17">Blood</tissue>
    </source>
</reference>
<dbReference type="SMART" id="SM00135">
    <property type="entry name" value="LY"/>
    <property type="match status" value="3"/>
</dbReference>
<dbReference type="GO" id="GO:0042562">
    <property type="term" value="F:hormone binding"/>
    <property type="evidence" value="ECO:0007669"/>
    <property type="project" value="TreeGrafter"/>
</dbReference>
<feature type="disulfide bond" evidence="13">
    <location>
        <begin position="176"/>
        <end position="188"/>
    </location>
</feature>
<keyword evidence="4" id="KW-0812">Transmembrane</keyword>
<dbReference type="PROSITE" id="PS51120">
    <property type="entry name" value="LDLRB"/>
    <property type="match status" value="1"/>
</dbReference>
<dbReference type="PROSITE" id="PS01209">
    <property type="entry name" value="LDLRA_1"/>
    <property type="match status" value="1"/>
</dbReference>
<dbReference type="GO" id="GO:0006898">
    <property type="term" value="P:receptor-mediated endocytosis"/>
    <property type="evidence" value="ECO:0007669"/>
    <property type="project" value="TreeGrafter"/>
</dbReference>
<dbReference type="GO" id="GO:0005509">
    <property type="term" value="F:calcium ion binding"/>
    <property type="evidence" value="ECO:0007669"/>
    <property type="project" value="InterPro"/>
</dbReference>
<comment type="subcellular location">
    <subcellularLocation>
        <location evidence="1">Membrane</location>
        <topology evidence="1">Single-pass membrane protein</topology>
    </subcellularLocation>
</comment>
<keyword evidence="9 13" id="KW-1015">Disulfide bond</keyword>
<feature type="domain" description="EGF-like" evidence="15">
    <location>
        <begin position="252"/>
        <end position="291"/>
    </location>
</feature>
<dbReference type="Gene3D" id="4.10.400.10">
    <property type="entry name" value="Low-density Lipoprotein Receptor"/>
    <property type="match status" value="4"/>
</dbReference>
<evidence type="ECO:0000256" key="1">
    <source>
        <dbReference type="ARBA" id="ARBA00004167"/>
    </source>
</evidence>
<evidence type="ECO:0000256" key="2">
    <source>
        <dbReference type="ARBA" id="ARBA00022536"/>
    </source>
</evidence>
<keyword evidence="6" id="KW-0677">Repeat</keyword>
<reference key="1">
    <citation type="submission" date="2019-01" db="UniProtKB">
        <authorList>
            <consortium name="RefSeq"/>
        </authorList>
    </citation>
    <scope>IDENTIFICATION</scope>
</reference>
<dbReference type="SUPFAM" id="SSF57424">
    <property type="entry name" value="LDL receptor-like module"/>
    <property type="match status" value="4"/>
</dbReference>
<evidence type="ECO:0000256" key="7">
    <source>
        <dbReference type="ARBA" id="ARBA00022989"/>
    </source>
</evidence>
<dbReference type="PANTHER" id="PTHR22722">
    <property type="entry name" value="LOW-DENSITY LIPOPROTEIN RECEPTOR-RELATED PROTEIN 2-RELATED"/>
    <property type="match status" value="1"/>
</dbReference>
<dbReference type="SMART" id="SM00179">
    <property type="entry name" value="EGF_CA"/>
    <property type="match status" value="1"/>
</dbReference>
<dbReference type="GO" id="GO:0043235">
    <property type="term" value="C:receptor complex"/>
    <property type="evidence" value="ECO:0007669"/>
    <property type="project" value="TreeGrafter"/>
</dbReference>
<evidence type="ECO:0000256" key="13">
    <source>
        <dbReference type="PROSITE-ProRule" id="PRU00124"/>
    </source>
</evidence>
<dbReference type="InterPro" id="IPR000152">
    <property type="entry name" value="EGF-type_Asp/Asn_hydroxyl_site"/>
</dbReference>
<keyword evidence="3" id="KW-0254">Endocytosis</keyword>
<keyword evidence="7" id="KW-1133">Transmembrane helix</keyword>
<dbReference type="SUPFAM" id="SSF63825">
    <property type="entry name" value="YWTD domain"/>
    <property type="match status" value="1"/>
</dbReference>
<dbReference type="InterPro" id="IPR001881">
    <property type="entry name" value="EGF-like_Ca-bd_dom"/>
</dbReference>
<dbReference type="InterPro" id="IPR018097">
    <property type="entry name" value="EGF_Ca-bd_CS"/>
</dbReference>
<dbReference type="GO" id="GO:0016324">
    <property type="term" value="C:apical plasma membrane"/>
    <property type="evidence" value="ECO:0007669"/>
    <property type="project" value="TreeGrafter"/>
</dbReference>
<dbReference type="Gene3D" id="2.10.25.10">
    <property type="entry name" value="Laminin"/>
    <property type="match status" value="2"/>
</dbReference>
<dbReference type="Pfam" id="PF14670">
    <property type="entry name" value="FXa_inhibition"/>
    <property type="match status" value="1"/>
</dbReference>
<dbReference type="PANTHER" id="PTHR22722:SF12">
    <property type="entry name" value="EGF-LIKE DOMAIN-CONTAINING PROTEIN"/>
    <property type="match status" value="1"/>
</dbReference>
<dbReference type="Pfam" id="PF00057">
    <property type="entry name" value="Ldl_recept_a"/>
    <property type="match status" value="4"/>
</dbReference>
<dbReference type="PROSITE" id="PS00010">
    <property type="entry name" value="ASX_HYDROXYL"/>
    <property type="match status" value="1"/>
</dbReference>
<organism evidence="16 17">
    <name type="scientific">Callorhinus ursinus</name>
    <name type="common">Northern fur seal</name>
    <dbReference type="NCBI Taxonomy" id="34884"/>
    <lineage>
        <taxon>Eukaryota</taxon>
        <taxon>Metazoa</taxon>
        <taxon>Chordata</taxon>
        <taxon>Craniata</taxon>
        <taxon>Vertebrata</taxon>
        <taxon>Euteleostomi</taxon>
        <taxon>Mammalia</taxon>
        <taxon>Eutheria</taxon>
        <taxon>Laurasiatheria</taxon>
        <taxon>Carnivora</taxon>
        <taxon>Caniformia</taxon>
        <taxon>Pinnipedia</taxon>
        <taxon>Otariidae</taxon>
        <taxon>Callorhinus</taxon>
    </lineage>
</organism>
<feature type="disulfide bond" evidence="13">
    <location>
        <begin position="139"/>
        <end position="151"/>
    </location>
</feature>
<dbReference type="PROSITE" id="PS50026">
    <property type="entry name" value="EGF_3"/>
    <property type="match status" value="1"/>
</dbReference>
<keyword evidence="8" id="KW-0472">Membrane</keyword>
<dbReference type="PROSITE" id="PS50068">
    <property type="entry name" value="LDLRA_2"/>
    <property type="match status" value="4"/>
</dbReference>
<keyword evidence="11" id="KW-0325">Glycoprotein</keyword>
<comment type="caution">
    <text evidence="12">Lacks conserved residue(s) required for the propagation of feature annotation.</text>
</comment>
<feature type="disulfide bond" evidence="13">
    <location>
        <begin position="146"/>
        <end position="164"/>
    </location>
</feature>
<sequence length="520" mass="57353">MTRKAACGERCIPVTWLCNGQQDCPDGSDEQCAANTLTNTSSSLPLEHYPRPAEEVCRGHPRAWQCDNGKCISVSWLCDGAGDLPGRSDEVNCEVSTACPGQKVRCPGHSQCREAWELCDVHADRGDGLDEACCSPKRCLVGQWRCRNQVCVTDSWRCNGVNDCEDFSDKDACASCPEGMVRCDEGKCILESLMCDGEADCADGADEPTTCGKNCSLANGGCERQCRDTTWGVQCSCGAGWRLQPDGQSCADIDECSKAYGPCGQLCRNVPGSYSCACVQGHQLYNGTSCRVTDDAVKILIAADRELGVLDRRTGLYETLIPIKSRPTSVAYDLERSMYFWGDEVLHVFILGQPNSVPLYPELKTVDSISLDWLTGQLYWGSSFVRVIGAGLSDGRGYVKILEKDLVPEQLIVFPTKKSLFWVNRAKKGRRTIEAAGMDGSDRKVLTAVHMEEPVGLTLDYVAGRLYWISECKEIAVRECRERTWYNVWMQTVRYRSYLYNVPVTPASPTTGFGLSVRGF</sequence>
<dbReference type="InterPro" id="IPR051221">
    <property type="entry name" value="LDLR-related"/>
</dbReference>
<evidence type="ECO:0000256" key="8">
    <source>
        <dbReference type="ARBA" id="ARBA00023136"/>
    </source>
</evidence>
<feature type="disulfide bond" evidence="13">
    <location>
        <begin position="183"/>
        <end position="201"/>
    </location>
</feature>
<dbReference type="InterPro" id="IPR000033">
    <property type="entry name" value="LDLR_classB_rpt"/>
</dbReference>
<feature type="disulfide bond" evidence="13">
    <location>
        <begin position="158"/>
        <end position="173"/>
    </location>
</feature>
<evidence type="ECO:0000256" key="11">
    <source>
        <dbReference type="ARBA" id="ARBA00023180"/>
    </source>
</evidence>